<protein>
    <submittedName>
        <fullName evidence="1">Secreted protein</fullName>
    </submittedName>
</protein>
<name>A0A0S4FPQ8_METFO</name>
<dbReference type="PROSITE" id="PS51257">
    <property type="entry name" value="PROKAR_LIPOPROTEIN"/>
    <property type="match status" value="1"/>
</dbReference>
<proteinExistence type="predicted"/>
<dbReference type="EMBL" id="LN734822">
    <property type="protein sequence ID" value="CEL25018.1"/>
    <property type="molecule type" value="Genomic_DNA"/>
</dbReference>
<dbReference type="PATRIC" id="fig|2162.10.peg.1444"/>
<evidence type="ECO:0000313" key="1">
    <source>
        <dbReference type="EMBL" id="CEL25018.1"/>
    </source>
</evidence>
<evidence type="ECO:0000313" key="2">
    <source>
        <dbReference type="Proteomes" id="UP000062768"/>
    </source>
</evidence>
<accession>A0A0S4FPQ8</accession>
<keyword evidence="2" id="KW-1185">Reference proteome</keyword>
<sequence length="220" mass="23215">MKNKAGLLAILAVVIVVVAVSGCNDNNSNSNNNASAITEKGTKVAIFNNGTTWAQVEMVGNATAKNGTNMTIWAETFIKPGGNVTIDLSQLLGYGNEKLPAGTTIRVQSWKGLFNTPGGGEGSLNIAFQGWSNTRYPAATDKMTNVTYGPLNISALPANITDNTVFVATTPEELAKMQSSDTADQTPLYEEELIVVNADGSVTITVTRMPELCRAIASII</sequence>
<dbReference type="Proteomes" id="UP000062768">
    <property type="component" value="Chromosome I"/>
</dbReference>
<dbReference type="AlphaFoldDB" id="A0A0S4FPQ8"/>
<organism evidence="1 2">
    <name type="scientific">Methanobacterium formicicum</name>
    <dbReference type="NCBI Taxonomy" id="2162"/>
    <lineage>
        <taxon>Archaea</taxon>
        <taxon>Methanobacteriati</taxon>
        <taxon>Methanobacteriota</taxon>
        <taxon>Methanomada group</taxon>
        <taxon>Methanobacteria</taxon>
        <taxon>Methanobacteriales</taxon>
        <taxon>Methanobacteriaceae</taxon>
        <taxon>Methanobacterium</taxon>
    </lineage>
</organism>
<reference evidence="1" key="1">
    <citation type="submission" date="2014-09" db="EMBL/GenBank/DDBJ databases">
        <authorList>
            <person name="Wibberg D."/>
        </authorList>
    </citation>
    <scope>NUCLEOTIDE SEQUENCE [LARGE SCALE GENOMIC DNA]</scope>
    <source>
        <strain evidence="1">Mb9</strain>
    </source>
</reference>
<dbReference type="GeneID" id="26739625"/>
<gene>
    <name evidence="1" type="ORF">MB9_1381</name>
</gene>
<dbReference type="RefSeq" id="WP_060537806.1">
    <property type="nucleotide sequence ID" value="NZ_LN734822.1"/>
</dbReference>